<dbReference type="PROSITE" id="PS51706">
    <property type="entry name" value="G_ENGB"/>
    <property type="match status" value="1"/>
</dbReference>
<dbReference type="Gene3D" id="3.40.50.300">
    <property type="entry name" value="P-loop containing nucleotide triphosphate hydrolases"/>
    <property type="match status" value="1"/>
</dbReference>
<protein>
    <recommendedName>
        <fullName evidence="10">Probable GTP-binding protein EngB</fullName>
    </recommendedName>
</protein>
<dbReference type="NCBIfam" id="TIGR03598">
    <property type="entry name" value="GTPase_YsxC"/>
    <property type="match status" value="1"/>
</dbReference>
<dbReference type="InterPro" id="IPR027417">
    <property type="entry name" value="P-loop_NTPase"/>
</dbReference>
<evidence type="ECO:0000256" key="2">
    <source>
        <dbReference type="ARBA" id="ARBA00009638"/>
    </source>
</evidence>
<comment type="similarity">
    <text evidence="2 10">Belongs to the TRAFAC class TrmE-Era-EngA-EngB-Septin-like GTPase superfamily. EngB GTPase family.</text>
</comment>
<dbReference type="InterPro" id="IPR030393">
    <property type="entry name" value="G_ENGB_dom"/>
</dbReference>
<dbReference type="PANTHER" id="PTHR11649:SF13">
    <property type="entry name" value="ENGB-TYPE G DOMAIN-CONTAINING PROTEIN"/>
    <property type="match status" value="1"/>
</dbReference>
<keyword evidence="8 10" id="KW-0717">Septation</keyword>
<proteinExistence type="inferred from homology"/>
<comment type="caution">
    <text evidence="12">The sequence shown here is derived from an EMBL/GenBank/DDBJ whole genome shotgun (WGS) entry which is preliminary data.</text>
</comment>
<keyword evidence="3 10" id="KW-0132">Cell division</keyword>
<comment type="function">
    <text evidence="10">Necessary for normal cell division and for the maintenance of normal septation.</text>
</comment>
<dbReference type="SUPFAM" id="SSF52540">
    <property type="entry name" value="P-loop containing nucleoside triphosphate hydrolases"/>
    <property type="match status" value="1"/>
</dbReference>
<gene>
    <name evidence="12" type="primary">yihA</name>
    <name evidence="10" type="synonym">engB</name>
    <name evidence="12" type="ORF">QUV96_08195</name>
</gene>
<keyword evidence="6" id="KW-0460">Magnesium</keyword>
<evidence type="ECO:0000256" key="9">
    <source>
        <dbReference type="ARBA" id="ARBA00023306"/>
    </source>
</evidence>
<comment type="cofactor">
    <cofactor evidence="1">
        <name>Mg(2+)</name>
        <dbReference type="ChEBI" id="CHEBI:18420"/>
    </cofactor>
</comment>
<dbReference type="CDD" id="cd01876">
    <property type="entry name" value="YihA_EngB"/>
    <property type="match status" value="1"/>
</dbReference>
<evidence type="ECO:0000256" key="8">
    <source>
        <dbReference type="ARBA" id="ARBA00023210"/>
    </source>
</evidence>
<dbReference type="InterPro" id="IPR019987">
    <property type="entry name" value="GTP-bd_ribosome_bio_YsxC"/>
</dbReference>
<reference evidence="12 13" key="3">
    <citation type="submission" date="2023-06" db="EMBL/GenBank/DDBJ databases">
        <authorList>
            <person name="Zeman M."/>
            <person name="Kubasova T."/>
            <person name="Jahodarova E."/>
            <person name="Nykrynova M."/>
            <person name="Rychlik I."/>
        </authorList>
    </citation>
    <scope>NUCLEOTIDE SEQUENCE [LARGE SCALE GENOMIC DNA]</scope>
    <source>
        <strain evidence="12 13">ET39</strain>
    </source>
</reference>
<dbReference type="HAMAP" id="MF_00321">
    <property type="entry name" value="GTPase_EngB"/>
    <property type="match status" value="1"/>
</dbReference>
<accession>A0ABT7UFB8</accession>
<keyword evidence="7 10" id="KW-0342">GTP-binding</keyword>
<keyword evidence="9 10" id="KW-0131">Cell cycle</keyword>
<evidence type="ECO:0000256" key="7">
    <source>
        <dbReference type="ARBA" id="ARBA00023134"/>
    </source>
</evidence>
<dbReference type="Proteomes" id="UP001529340">
    <property type="component" value="Unassembled WGS sequence"/>
</dbReference>
<evidence type="ECO:0000313" key="13">
    <source>
        <dbReference type="Proteomes" id="UP001529340"/>
    </source>
</evidence>
<evidence type="ECO:0000259" key="11">
    <source>
        <dbReference type="PROSITE" id="PS51706"/>
    </source>
</evidence>
<dbReference type="Pfam" id="PF01926">
    <property type="entry name" value="MMR_HSR1"/>
    <property type="match status" value="1"/>
</dbReference>
<evidence type="ECO:0000256" key="6">
    <source>
        <dbReference type="ARBA" id="ARBA00022842"/>
    </source>
</evidence>
<feature type="domain" description="EngB-type G" evidence="11">
    <location>
        <begin position="22"/>
        <end position="195"/>
    </location>
</feature>
<dbReference type="EMBL" id="JAUDCG010000035">
    <property type="protein sequence ID" value="MDM8157615.1"/>
    <property type="molecule type" value="Genomic_DNA"/>
</dbReference>
<evidence type="ECO:0000256" key="10">
    <source>
        <dbReference type="HAMAP-Rule" id="MF_00321"/>
    </source>
</evidence>
<evidence type="ECO:0000313" key="12">
    <source>
        <dbReference type="EMBL" id="MDM8157615.1"/>
    </source>
</evidence>
<name>A0ABT7UFB8_9FIRM</name>
<reference evidence="12 13" key="1">
    <citation type="submission" date="2023-06" db="EMBL/GenBank/DDBJ databases">
        <title>Identification and characterization of horizontal gene transfer across gut microbiota members of farm animals based on homology search.</title>
        <authorList>
            <person name="Schwarzerova J."/>
            <person name="Nykrynova M."/>
            <person name="Jureckova K."/>
            <person name="Cejkova D."/>
            <person name="Rychlik I."/>
        </authorList>
    </citation>
    <scope>NUCLEOTIDE SEQUENCE [LARGE SCALE GENOMIC DNA]</scope>
    <source>
        <strain evidence="12 13">ET39</strain>
    </source>
</reference>
<dbReference type="PANTHER" id="PTHR11649">
    <property type="entry name" value="MSS1/TRME-RELATED GTP-BINDING PROTEIN"/>
    <property type="match status" value="1"/>
</dbReference>
<evidence type="ECO:0000256" key="5">
    <source>
        <dbReference type="ARBA" id="ARBA00022741"/>
    </source>
</evidence>
<keyword evidence="5 10" id="KW-0547">Nucleotide-binding</keyword>
<reference evidence="13" key="2">
    <citation type="submission" date="2023-06" db="EMBL/GenBank/DDBJ databases">
        <title>Identification and characterization of horizontal gene transfer across gut microbiota members of farm animals based on homology search.</title>
        <authorList>
            <person name="Zeman M."/>
            <person name="Kubasova T."/>
            <person name="Jahodarova E."/>
            <person name="Nykrynova M."/>
            <person name="Rychlik I."/>
        </authorList>
    </citation>
    <scope>NUCLEOTIDE SEQUENCE [LARGE SCALE GENOMIC DNA]</scope>
    <source>
        <strain evidence="13">ET39</strain>
    </source>
</reference>
<sequence>MQFQKAELVISAPDRRSWPDTHLPEIVLAGRSNVGKSSFINAMCGRKKLAYVGSTPGKTRLLNFFNLDDRYMLVDVPGYGYANISKQQLLQFGRMMEEYFNEREQKKGAVILVDARHMPSEDDHTMLEYIRYFQLPIIIVATKIDKVSKSRRAHQLSLIRKDLQLQDGEQLYPFSSATKEGEEAIWQAMKTILEA</sequence>
<organism evidence="12 13">
    <name type="scientific">Amedibacillus dolichus</name>
    <dbReference type="NCBI Taxonomy" id="31971"/>
    <lineage>
        <taxon>Bacteria</taxon>
        <taxon>Bacillati</taxon>
        <taxon>Bacillota</taxon>
        <taxon>Erysipelotrichia</taxon>
        <taxon>Erysipelotrichales</taxon>
        <taxon>Erysipelotrichaceae</taxon>
        <taxon>Amedibacillus</taxon>
    </lineage>
</organism>
<keyword evidence="4" id="KW-0479">Metal-binding</keyword>
<evidence type="ECO:0000256" key="1">
    <source>
        <dbReference type="ARBA" id="ARBA00001946"/>
    </source>
</evidence>
<evidence type="ECO:0000256" key="3">
    <source>
        <dbReference type="ARBA" id="ARBA00022618"/>
    </source>
</evidence>
<keyword evidence="13" id="KW-1185">Reference proteome</keyword>
<evidence type="ECO:0000256" key="4">
    <source>
        <dbReference type="ARBA" id="ARBA00022723"/>
    </source>
</evidence>
<dbReference type="InterPro" id="IPR006073">
    <property type="entry name" value="GTP-bd"/>
</dbReference>